<feature type="domain" description="DUF1023" evidence="2">
    <location>
        <begin position="344"/>
        <end position="514"/>
    </location>
</feature>
<organism evidence="3 4">
    <name type="scientific">Sphaerisporangium melleum</name>
    <dbReference type="NCBI Taxonomy" id="321316"/>
    <lineage>
        <taxon>Bacteria</taxon>
        <taxon>Bacillati</taxon>
        <taxon>Actinomycetota</taxon>
        <taxon>Actinomycetes</taxon>
        <taxon>Streptosporangiales</taxon>
        <taxon>Streptosporangiaceae</taxon>
        <taxon>Sphaerisporangium</taxon>
    </lineage>
</organism>
<name>A0A917VH54_9ACTN</name>
<dbReference type="AlphaFoldDB" id="A0A917VH54"/>
<gene>
    <name evidence="3" type="ORF">GCM10007964_24620</name>
</gene>
<evidence type="ECO:0000256" key="1">
    <source>
        <dbReference type="SAM" id="MobiDB-lite"/>
    </source>
</evidence>
<evidence type="ECO:0000313" key="4">
    <source>
        <dbReference type="Proteomes" id="UP000645217"/>
    </source>
</evidence>
<sequence length="645" mass="67805">MATGQTAELEAALSRVIRLADEHATALDAPMRSMAASAWVGGGAPAFSKALNEQRTAMQRAFQEAAEQIAARIRQAGGQAPQLPPLSTSVNVMTAARTGFSGMDVAAMEGLVTSLQRAGQELPEAGHRLSAELSALCLPASSGKEVAGAGEWSQEQVRDLRRRLSMIQQEHDSGLASKAMAGFGLFGGYAPDPGGVSKLTAAAGNGDAAALKALVALQNTGKDATLANRLNAWWAQLGKAAQDRLIKQSPQLVGSLNGLPSATRDQANRTYLAAEKTWLNSEIARLSGQLSDHSPPELMLRKAKIEELKLKQRQLESIEKALARGGKNGLPETYLLQVELGGLGKTAISFGNPDKADNIVAYVPGTGTKLETFAGDAKRASDMWARAHTFDPDKKIASIAWLGYAAPQWGDAGLTHTPGTLGDARAGAPLLASFADGLHAAHQAASNTRFTVLGHSYGSTVTGVAAQMRPQSFADQLIFVGSPGVTAMHAKDLGVGSVWVGEAPNDPVGDIGSLGRINQAPDPVGAVPALISGVLSGEGPFGSDPSRSEFRANRFYVPDSGDSLLGFKGHSSYWGKDERSWDQRSTSLWNIGRLINGQYDELIPFPELSPQLVPSSAAAPSTVPQSKLIEEPTSQRSPFSRPAGE</sequence>
<dbReference type="EMBL" id="BMNT01000011">
    <property type="protein sequence ID" value="GGK81028.1"/>
    <property type="molecule type" value="Genomic_DNA"/>
</dbReference>
<dbReference type="Proteomes" id="UP000645217">
    <property type="component" value="Unassembled WGS sequence"/>
</dbReference>
<protein>
    <recommendedName>
        <fullName evidence="2">DUF1023 domain-containing protein</fullName>
    </recommendedName>
</protein>
<dbReference type="SUPFAM" id="SSF53474">
    <property type="entry name" value="alpha/beta-Hydrolases"/>
    <property type="match status" value="1"/>
</dbReference>
<proteinExistence type="predicted"/>
<feature type="compositionally biased region" description="Polar residues" evidence="1">
    <location>
        <begin position="612"/>
        <end position="625"/>
    </location>
</feature>
<accession>A0A917VH54</accession>
<evidence type="ECO:0000313" key="3">
    <source>
        <dbReference type="EMBL" id="GGK81028.1"/>
    </source>
</evidence>
<comment type="caution">
    <text evidence="3">The sequence shown here is derived from an EMBL/GenBank/DDBJ whole genome shotgun (WGS) entry which is preliminary data.</text>
</comment>
<dbReference type="Gene3D" id="3.40.50.1820">
    <property type="entry name" value="alpha/beta hydrolase"/>
    <property type="match status" value="1"/>
</dbReference>
<feature type="region of interest" description="Disordered" evidence="1">
    <location>
        <begin position="610"/>
        <end position="645"/>
    </location>
</feature>
<reference evidence="3" key="1">
    <citation type="journal article" date="2014" name="Int. J. Syst. Evol. Microbiol.">
        <title>Complete genome sequence of Corynebacterium casei LMG S-19264T (=DSM 44701T), isolated from a smear-ripened cheese.</title>
        <authorList>
            <consortium name="US DOE Joint Genome Institute (JGI-PGF)"/>
            <person name="Walter F."/>
            <person name="Albersmeier A."/>
            <person name="Kalinowski J."/>
            <person name="Ruckert C."/>
        </authorList>
    </citation>
    <scope>NUCLEOTIDE SEQUENCE</scope>
    <source>
        <strain evidence="3">JCM 13064</strain>
    </source>
</reference>
<reference evidence="3" key="2">
    <citation type="submission" date="2020-09" db="EMBL/GenBank/DDBJ databases">
        <authorList>
            <person name="Sun Q."/>
            <person name="Ohkuma M."/>
        </authorList>
    </citation>
    <scope>NUCLEOTIDE SEQUENCE</scope>
    <source>
        <strain evidence="3">JCM 13064</strain>
    </source>
</reference>
<dbReference type="RefSeq" id="WP_229691064.1">
    <property type="nucleotide sequence ID" value="NZ_BMNT01000011.1"/>
</dbReference>
<dbReference type="Pfam" id="PF06259">
    <property type="entry name" value="Abhydrolase_8"/>
    <property type="match status" value="1"/>
</dbReference>
<dbReference type="InterPro" id="IPR010427">
    <property type="entry name" value="DUF1023"/>
</dbReference>
<evidence type="ECO:0000259" key="2">
    <source>
        <dbReference type="Pfam" id="PF06259"/>
    </source>
</evidence>
<keyword evidence="4" id="KW-1185">Reference proteome</keyword>
<dbReference type="InterPro" id="IPR029058">
    <property type="entry name" value="AB_hydrolase_fold"/>
</dbReference>